<dbReference type="EMBL" id="LAZR01038909">
    <property type="protein sequence ID" value="KKL18336.1"/>
    <property type="molecule type" value="Genomic_DNA"/>
</dbReference>
<reference evidence="1" key="1">
    <citation type="journal article" date="2015" name="Nature">
        <title>Complex archaea that bridge the gap between prokaryotes and eukaryotes.</title>
        <authorList>
            <person name="Spang A."/>
            <person name="Saw J.H."/>
            <person name="Jorgensen S.L."/>
            <person name="Zaremba-Niedzwiedzka K."/>
            <person name="Martijn J."/>
            <person name="Lind A.E."/>
            <person name="van Eijk R."/>
            <person name="Schleper C."/>
            <person name="Guy L."/>
            <person name="Ettema T.J."/>
        </authorList>
    </citation>
    <scope>NUCLEOTIDE SEQUENCE</scope>
</reference>
<gene>
    <name evidence="1" type="ORF">LCGC14_2476530</name>
</gene>
<dbReference type="Gene3D" id="3.90.550.10">
    <property type="entry name" value="Spore Coat Polysaccharide Biosynthesis Protein SpsA, Chain A"/>
    <property type="match status" value="1"/>
</dbReference>
<feature type="non-terminal residue" evidence="1">
    <location>
        <position position="203"/>
    </location>
</feature>
<organism evidence="1">
    <name type="scientific">marine sediment metagenome</name>
    <dbReference type="NCBI Taxonomy" id="412755"/>
    <lineage>
        <taxon>unclassified sequences</taxon>
        <taxon>metagenomes</taxon>
        <taxon>ecological metagenomes</taxon>
    </lineage>
</organism>
<accession>A0A0F9DKX5</accession>
<evidence type="ECO:0000313" key="1">
    <source>
        <dbReference type="EMBL" id="KKL18336.1"/>
    </source>
</evidence>
<protein>
    <recommendedName>
        <fullName evidence="2">MobA-like NTP transferase domain-containing protein</fullName>
    </recommendedName>
</protein>
<dbReference type="InterPro" id="IPR029044">
    <property type="entry name" value="Nucleotide-diphossugar_trans"/>
</dbReference>
<evidence type="ECO:0008006" key="2">
    <source>
        <dbReference type="Google" id="ProtNLM"/>
    </source>
</evidence>
<name>A0A0F9DKX5_9ZZZZ</name>
<comment type="caution">
    <text evidence="1">The sequence shown here is derived from an EMBL/GenBank/DDBJ whole genome shotgun (WGS) entry which is preliminary data.</text>
</comment>
<proteinExistence type="predicted"/>
<dbReference type="SUPFAM" id="SSF53448">
    <property type="entry name" value="Nucleotide-diphospho-sugar transferases"/>
    <property type="match status" value="1"/>
</dbReference>
<sequence>MSLTTVILPCCGKATRFGKDIRPKFLLTHPNSNSMLTQSIKGLDLTNVDKIYISVLKEHVDEYKFIEGLRRQINDDRVEFFIIDKSTSQPDTVATTIASNSIFDNIFIKDVDNYFEFEIPYGGGNYVTTYSLNQCSYINPINKSYLLKNNKDYICNIVEKDVISDQFCCGGYGFAYSDEYLQYYNKLSNNDNLYISNIIQSMV</sequence>
<dbReference type="AlphaFoldDB" id="A0A0F9DKX5"/>